<dbReference type="Proteomes" id="UP001432251">
    <property type="component" value="Chromosome"/>
</dbReference>
<keyword evidence="2" id="KW-1185">Reference proteome</keyword>
<protein>
    <submittedName>
        <fullName evidence="1">Helix-turn-helix transcriptional regulator</fullName>
    </submittedName>
</protein>
<evidence type="ECO:0000313" key="2">
    <source>
        <dbReference type="Proteomes" id="UP001432251"/>
    </source>
</evidence>
<sequence>MIDTATLVRRWRRERGLSQSRLAELIGTGQAAISRIENGKDVPTLPLLARIAEALGCTVRVSFESVGG</sequence>
<organism evidence="1 2">
    <name type="scientific">Streptomyces citrinus</name>
    <dbReference type="NCBI Taxonomy" id="3118173"/>
    <lineage>
        <taxon>Bacteria</taxon>
        <taxon>Bacillati</taxon>
        <taxon>Actinomycetota</taxon>
        <taxon>Actinomycetes</taxon>
        <taxon>Kitasatosporales</taxon>
        <taxon>Streptomycetaceae</taxon>
        <taxon>Streptomyces</taxon>
    </lineage>
</organism>
<accession>A0ACD5ABE0</accession>
<dbReference type="EMBL" id="CP146022">
    <property type="protein sequence ID" value="WWQ64547.1"/>
    <property type="molecule type" value="Genomic_DNA"/>
</dbReference>
<proteinExistence type="predicted"/>
<gene>
    <name evidence="1" type="ORF">V2W30_15145</name>
</gene>
<evidence type="ECO:0000313" key="1">
    <source>
        <dbReference type="EMBL" id="WWQ64547.1"/>
    </source>
</evidence>
<reference evidence="1" key="1">
    <citation type="journal article" date="2025" name="Int. J. Syst. Evol. Microbiol.">
        <title>Streptomyces citrinus sp. nov., with yellow diffusible pigment.</title>
        <authorList>
            <person name="He Y."/>
            <person name="Yang E."/>
            <person name="Xu J."/>
            <person name="Sun Y."/>
            <person name="Sun L."/>
        </authorList>
    </citation>
    <scope>NUCLEOTIDE SEQUENCE</scope>
    <source>
        <strain evidence="1">Q6</strain>
    </source>
</reference>
<name>A0ACD5ABE0_9ACTN</name>